<dbReference type="AlphaFoldDB" id="A0A9Q9XZB6"/>
<evidence type="ECO:0000256" key="18">
    <source>
        <dbReference type="ARBA" id="ARBA00023134"/>
    </source>
</evidence>
<protein>
    <recommendedName>
        <fullName evidence="25">Ras-related protein Rab-35</fullName>
        <ecNumber evidence="8">3.6.5.2</ecNumber>
    </recommendedName>
</protein>
<evidence type="ECO:0000256" key="11">
    <source>
        <dbReference type="ARBA" id="ARBA00022553"/>
    </source>
</evidence>
<evidence type="ECO:0000256" key="9">
    <source>
        <dbReference type="ARBA" id="ARBA00022448"/>
    </source>
</evidence>
<comment type="subcellular location">
    <subcellularLocation>
        <location evidence="5">Cell membrane</location>
        <topology evidence="5">Lipid-anchor</topology>
        <orientation evidence="5">Cytoplasmic side</orientation>
    </subcellularLocation>
    <subcellularLocation>
        <location evidence="2">Cytoplasmic vesicle</location>
        <location evidence="2">Clathrin-coated vesicle</location>
    </subcellularLocation>
    <subcellularLocation>
        <location evidence="3">Endosome</location>
    </subcellularLocation>
    <subcellularLocation>
        <location evidence="4">Melanosome</location>
    </subcellularLocation>
    <subcellularLocation>
        <location evidence="6">Membrane</location>
        <location evidence="6">Clathrin-coated pit</location>
    </subcellularLocation>
</comment>
<evidence type="ECO:0000256" key="21">
    <source>
        <dbReference type="ARBA" id="ARBA00023288"/>
    </source>
</evidence>
<keyword evidence="11" id="KW-0597">Phosphoprotein</keyword>
<evidence type="ECO:0000256" key="23">
    <source>
        <dbReference type="ARBA" id="ARBA00023329"/>
    </source>
</evidence>
<evidence type="ECO:0000313" key="26">
    <source>
        <dbReference type="RefSeq" id="XP_042610789.1"/>
    </source>
</evidence>
<evidence type="ECO:0000256" key="20">
    <source>
        <dbReference type="ARBA" id="ARBA00023176"/>
    </source>
</evidence>
<dbReference type="FunFam" id="3.40.50.300:FF:000404">
    <property type="entry name" value="Putative ras-related protein Rab-35"/>
    <property type="match status" value="1"/>
</dbReference>
<keyword evidence="14" id="KW-0967">Endosome</keyword>
<evidence type="ECO:0000256" key="10">
    <source>
        <dbReference type="ARBA" id="ARBA00022475"/>
    </source>
</evidence>
<evidence type="ECO:0000256" key="6">
    <source>
        <dbReference type="ARBA" id="ARBA00004600"/>
    </source>
</evidence>
<evidence type="ECO:0000256" key="14">
    <source>
        <dbReference type="ARBA" id="ARBA00022753"/>
    </source>
</evidence>
<organism evidence="26">
    <name type="scientific">Cyprinus carpio</name>
    <name type="common">Common carp</name>
    <dbReference type="NCBI Taxonomy" id="7962"/>
    <lineage>
        <taxon>Eukaryota</taxon>
        <taxon>Metazoa</taxon>
        <taxon>Chordata</taxon>
        <taxon>Craniata</taxon>
        <taxon>Vertebrata</taxon>
        <taxon>Euteleostomi</taxon>
        <taxon>Actinopterygii</taxon>
        <taxon>Neopterygii</taxon>
        <taxon>Teleostei</taxon>
        <taxon>Ostariophysi</taxon>
        <taxon>Cypriniformes</taxon>
        <taxon>Cyprinidae</taxon>
        <taxon>Cyprininae</taxon>
        <taxon>Cyprinus</taxon>
    </lineage>
</organism>
<dbReference type="Proteomes" id="UP001155660">
    <property type="component" value="Unplaced"/>
</dbReference>
<dbReference type="GeneID" id="122144158"/>
<dbReference type="PROSITE" id="PS51421">
    <property type="entry name" value="RAS"/>
    <property type="match status" value="1"/>
</dbReference>
<keyword evidence="22" id="KW-0636">Prenylation</keyword>
<evidence type="ECO:0000256" key="7">
    <source>
        <dbReference type="ARBA" id="ARBA00006270"/>
    </source>
</evidence>
<evidence type="ECO:0000256" key="15">
    <source>
        <dbReference type="ARBA" id="ARBA00022801"/>
    </source>
</evidence>
<dbReference type="InterPro" id="IPR001806">
    <property type="entry name" value="Small_GTPase"/>
</dbReference>
<sequence length="164" mass="18770">MAGKDYHHLFKLLIIGDSNVGKSSLLLRFADNSFSGSYITTIGVDFKIRTVEIDGERVKLQIWDTAGQERFRTITSTYYRNTHGVIIVYDVSPESFVNVKRWLNEISQNCDNVCKILVGNKNDDPSKKLVDTQDAQRFGESVGVRFFETSAKENINVEEVRFFF</sequence>
<dbReference type="SMART" id="SM00175">
    <property type="entry name" value="RAB"/>
    <property type="match status" value="1"/>
</dbReference>
<dbReference type="GO" id="GO:0005905">
    <property type="term" value="C:clathrin-coated pit"/>
    <property type="evidence" value="ECO:0007669"/>
    <property type="project" value="UniProtKB-SubCell"/>
</dbReference>
<evidence type="ECO:0000256" key="16">
    <source>
        <dbReference type="ARBA" id="ARBA00022842"/>
    </source>
</evidence>
<proteinExistence type="inferred from homology"/>
<keyword evidence="15" id="KW-0378">Hydrolase</keyword>
<keyword evidence="16" id="KW-0460">Magnesium</keyword>
<dbReference type="SMART" id="SM00174">
    <property type="entry name" value="RHO"/>
    <property type="match status" value="1"/>
</dbReference>
<evidence type="ECO:0000256" key="19">
    <source>
        <dbReference type="ARBA" id="ARBA00023136"/>
    </source>
</evidence>
<gene>
    <name evidence="26" type="primary">LOC122144158</name>
</gene>
<dbReference type="Pfam" id="PF00071">
    <property type="entry name" value="Ras"/>
    <property type="match status" value="1"/>
</dbReference>
<comment type="cofactor">
    <cofactor evidence="1">
        <name>Mg(2+)</name>
        <dbReference type="ChEBI" id="CHEBI:18420"/>
    </cofactor>
</comment>
<evidence type="ECO:0000256" key="5">
    <source>
        <dbReference type="ARBA" id="ARBA00004342"/>
    </source>
</evidence>
<dbReference type="RefSeq" id="XP_042610789.1">
    <property type="nucleotide sequence ID" value="XM_042754855.1"/>
</dbReference>
<dbReference type="GO" id="GO:0015031">
    <property type="term" value="P:protein transport"/>
    <property type="evidence" value="ECO:0007669"/>
    <property type="project" value="UniProtKB-KW"/>
</dbReference>
<keyword evidence="10" id="KW-1003">Cell membrane</keyword>
<dbReference type="NCBIfam" id="TIGR00231">
    <property type="entry name" value="small_GTP"/>
    <property type="match status" value="1"/>
</dbReference>
<keyword evidence="20" id="KW-0168">Coated pit</keyword>
<dbReference type="GO" id="GO:0030136">
    <property type="term" value="C:clathrin-coated vesicle"/>
    <property type="evidence" value="ECO:0007669"/>
    <property type="project" value="UniProtKB-SubCell"/>
</dbReference>
<evidence type="ECO:0000256" key="4">
    <source>
        <dbReference type="ARBA" id="ARBA00004223"/>
    </source>
</evidence>
<keyword evidence="9" id="KW-0813">Transport</keyword>
<dbReference type="GO" id="GO:0046872">
    <property type="term" value="F:metal ion binding"/>
    <property type="evidence" value="ECO:0007669"/>
    <property type="project" value="UniProtKB-KW"/>
</dbReference>
<dbReference type="InterPro" id="IPR005225">
    <property type="entry name" value="Small_GTP-bd"/>
</dbReference>
<dbReference type="EC" id="3.6.5.2" evidence="8"/>
<accession>A0A9Q9XZB6</accession>
<dbReference type="GO" id="GO:0005525">
    <property type="term" value="F:GTP binding"/>
    <property type="evidence" value="ECO:0007669"/>
    <property type="project" value="UniProtKB-KW"/>
</dbReference>
<comment type="similarity">
    <text evidence="7">Belongs to the small GTPase superfamily. Rab family.</text>
</comment>
<evidence type="ECO:0000256" key="25">
    <source>
        <dbReference type="ARBA" id="ARBA00067828"/>
    </source>
</evidence>
<evidence type="ECO:0000256" key="13">
    <source>
        <dbReference type="ARBA" id="ARBA00022741"/>
    </source>
</evidence>
<dbReference type="PROSITE" id="PS51419">
    <property type="entry name" value="RAB"/>
    <property type="match status" value="1"/>
</dbReference>
<keyword evidence="18" id="KW-0342">GTP-binding</keyword>
<comment type="catalytic activity">
    <reaction evidence="24">
        <text>GTP + H2O = GDP + phosphate + H(+)</text>
        <dbReference type="Rhea" id="RHEA:19669"/>
        <dbReference type="ChEBI" id="CHEBI:15377"/>
        <dbReference type="ChEBI" id="CHEBI:15378"/>
        <dbReference type="ChEBI" id="CHEBI:37565"/>
        <dbReference type="ChEBI" id="CHEBI:43474"/>
        <dbReference type="ChEBI" id="CHEBI:58189"/>
        <dbReference type="EC" id="3.6.5.2"/>
    </reaction>
    <physiologicalReaction direction="left-to-right" evidence="24">
        <dbReference type="Rhea" id="RHEA:19670"/>
    </physiologicalReaction>
</comment>
<dbReference type="GO" id="GO:0005768">
    <property type="term" value="C:endosome"/>
    <property type="evidence" value="ECO:0007669"/>
    <property type="project" value="UniProtKB-SubCell"/>
</dbReference>
<dbReference type="OrthoDB" id="9989112at2759"/>
<evidence type="ECO:0000256" key="12">
    <source>
        <dbReference type="ARBA" id="ARBA00022723"/>
    </source>
</evidence>
<evidence type="ECO:0000256" key="24">
    <source>
        <dbReference type="ARBA" id="ARBA00047660"/>
    </source>
</evidence>
<dbReference type="GO" id="GO:0042470">
    <property type="term" value="C:melanosome"/>
    <property type="evidence" value="ECO:0007669"/>
    <property type="project" value="UniProtKB-SubCell"/>
</dbReference>
<keyword evidence="13" id="KW-0547">Nucleotide-binding</keyword>
<dbReference type="GO" id="GO:0005886">
    <property type="term" value="C:plasma membrane"/>
    <property type="evidence" value="ECO:0007669"/>
    <property type="project" value="UniProtKB-SubCell"/>
</dbReference>
<dbReference type="KEGG" id="ccar:122144158"/>
<keyword evidence="21" id="KW-0449">Lipoprotein</keyword>
<name>A0A9Q9XZB6_CYPCA</name>
<keyword evidence="19" id="KW-0472">Membrane</keyword>
<dbReference type="PANTHER" id="PTHR47977">
    <property type="entry name" value="RAS-RELATED PROTEIN RAB"/>
    <property type="match status" value="1"/>
</dbReference>
<evidence type="ECO:0000256" key="3">
    <source>
        <dbReference type="ARBA" id="ARBA00004177"/>
    </source>
</evidence>
<reference evidence="26" key="1">
    <citation type="submission" date="2025-08" db="UniProtKB">
        <authorList>
            <consortium name="RefSeq"/>
        </authorList>
    </citation>
    <scope>IDENTIFICATION</scope>
    <source>
        <tissue evidence="26">Muscle</tissue>
    </source>
</reference>
<dbReference type="SMART" id="SM00173">
    <property type="entry name" value="RAS"/>
    <property type="match status" value="1"/>
</dbReference>
<evidence type="ECO:0000256" key="17">
    <source>
        <dbReference type="ARBA" id="ARBA00022927"/>
    </source>
</evidence>
<keyword evidence="12" id="KW-0479">Metal-binding</keyword>
<keyword evidence="17" id="KW-0653">Protein transport</keyword>
<keyword evidence="23" id="KW-0968">Cytoplasmic vesicle</keyword>
<evidence type="ECO:0000256" key="1">
    <source>
        <dbReference type="ARBA" id="ARBA00001946"/>
    </source>
</evidence>
<evidence type="ECO:0000256" key="2">
    <source>
        <dbReference type="ARBA" id="ARBA00004132"/>
    </source>
</evidence>
<dbReference type="InterPro" id="IPR050227">
    <property type="entry name" value="Rab"/>
</dbReference>
<evidence type="ECO:0000256" key="22">
    <source>
        <dbReference type="ARBA" id="ARBA00023289"/>
    </source>
</evidence>
<evidence type="ECO:0000256" key="8">
    <source>
        <dbReference type="ARBA" id="ARBA00011984"/>
    </source>
</evidence>
<dbReference type="GO" id="GO:0003925">
    <property type="term" value="F:G protein activity"/>
    <property type="evidence" value="ECO:0007669"/>
    <property type="project" value="UniProtKB-EC"/>
</dbReference>